<feature type="domain" description="Siroheme decarboxylase AsnC-like ligand binding" evidence="6">
    <location>
        <begin position="63"/>
        <end position="141"/>
    </location>
</feature>
<dbReference type="Pfam" id="PF22451">
    <property type="entry name" value="NirdL-like_HTH"/>
    <property type="match status" value="2"/>
</dbReference>
<reference evidence="10 11" key="1">
    <citation type="submission" date="2017-07" db="EMBL/GenBank/DDBJ databases">
        <title>Draft genome sequence of aerobic hyperthermophilic archaea, Pyrobaculum aerophilum YKB31 and YKB32.</title>
        <authorList>
            <person name="Mochizuki T."/>
            <person name="Berliner A.J."/>
            <person name="Yoshida-Takashima Y."/>
            <person name="Takaki Y."/>
            <person name="Nunoura T."/>
            <person name="Takai K."/>
        </authorList>
    </citation>
    <scope>NUCLEOTIDE SEQUENCE [LARGE SCALE GENOMIC DNA]</scope>
    <source>
        <strain evidence="8 11">YKB31</strain>
        <strain evidence="9 10">YKB32</strain>
    </source>
</reference>
<comment type="similarity">
    <text evidence="3">Belongs to the Ahb/Nir family.</text>
</comment>
<dbReference type="OrthoDB" id="145939at2157"/>
<protein>
    <recommendedName>
        <fullName evidence="4">siroheme decarboxylase</fullName>
        <ecNumber evidence="4">4.1.1.111</ecNumber>
    </recommendedName>
</protein>
<dbReference type="PANTHER" id="PTHR43413:SF1">
    <property type="entry name" value="SIROHEME DECARBOXYLASE NIRL SUBUNIT"/>
    <property type="match status" value="1"/>
</dbReference>
<evidence type="ECO:0000313" key="10">
    <source>
        <dbReference type="Proteomes" id="UP000256877"/>
    </source>
</evidence>
<evidence type="ECO:0000259" key="7">
    <source>
        <dbReference type="Pfam" id="PF22451"/>
    </source>
</evidence>
<dbReference type="EC" id="4.1.1.111" evidence="4"/>
<dbReference type="InterPro" id="IPR050684">
    <property type="entry name" value="HTH-Siroheme_Decarb"/>
</dbReference>
<gene>
    <name evidence="8" type="ORF">CGL51_02315</name>
    <name evidence="9" type="ORF">CGL52_03080</name>
</gene>
<dbReference type="Gene3D" id="3.30.70.3460">
    <property type="match status" value="2"/>
</dbReference>
<comment type="caution">
    <text evidence="8">The sequence shown here is derived from an EMBL/GenBank/DDBJ whole genome shotgun (WGS) entry which is preliminary data.</text>
</comment>
<evidence type="ECO:0000256" key="4">
    <source>
        <dbReference type="ARBA" id="ARBA00023471"/>
    </source>
</evidence>
<feature type="domain" description="Siroheme decarboxylase AsnC-like ligand binding" evidence="6">
    <location>
        <begin position="228"/>
        <end position="307"/>
    </location>
</feature>
<comment type="pathway">
    <text evidence="2">Porphyrin-containing compound metabolism.</text>
</comment>
<dbReference type="PANTHER" id="PTHR43413">
    <property type="entry name" value="TRANSCRIPTIONAL REGULATOR, ASNC FAMILY"/>
    <property type="match status" value="1"/>
</dbReference>
<evidence type="ECO:0000313" key="8">
    <source>
        <dbReference type="EMBL" id="RFA97713.1"/>
    </source>
</evidence>
<evidence type="ECO:0000313" key="9">
    <source>
        <dbReference type="EMBL" id="RFA99529.1"/>
    </source>
</evidence>
<evidence type="ECO:0000313" key="11">
    <source>
        <dbReference type="Proteomes" id="UP000257123"/>
    </source>
</evidence>
<dbReference type="InterPro" id="IPR053953">
    <property type="entry name" value="NirdL-like_HTH"/>
</dbReference>
<dbReference type="EMBL" id="NMUE01000004">
    <property type="protein sequence ID" value="RFA97713.1"/>
    <property type="molecule type" value="Genomic_DNA"/>
</dbReference>
<feature type="domain" description="Siroheme decarboxylase NirL-like HTH" evidence="7">
    <location>
        <begin position="8"/>
        <end position="49"/>
    </location>
</feature>
<dbReference type="Proteomes" id="UP000256877">
    <property type="component" value="Unassembled WGS sequence"/>
</dbReference>
<dbReference type="Pfam" id="PF17805">
    <property type="entry name" value="AsnC_trans_reg2"/>
    <property type="match status" value="2"/>
</dbReference>
<comment type="catalytic activity">
    <reaction evidence="5">
        <text>siroheme + 2 H(+) = 12,18-didecarboxysiroheme + 2 CO2</text>
        <dbReference type="Rhea" id="RHEA:19093"/>
        <dbReference type="ChEBI" id="CHEBI:15378"/>
        <dbReference type="ChEBI" id="CHEBI:16526"/>
        <dbReference type="ChEBI" id="CHEBI:60052"/>
        <dbReference type="ChEBI" id="CHEBI:140497"/>
        <dbReference type="EC" id="4.1.1.111"/>
    </reaction>
</comment>
<organism evidence="8 11">
    <name type="scientific">Pyrobaculum aerophilum</name>
    <dbReference type="NCBI Taxonomy" id="13773"/>
    <lineage>
        <taxon>Archaea</taxon>
        <taxon>Thermoproteota</taxon>
        <taxon>Thermoprotei</taxon>
        <taxon>Thermoproteales</taxon>
        <taxon>Thermoproteaceae</taxon>
        <taxon>Pyrobaculum</taxon>
    </lineage>
</organism>
<evidence type="ECO:0000256" key="2">
    <source>
        <dbReference type="ARBA" id="ARBA00023444"/>
    </source>
</evidence>
<name>A0A371R2H1_9CREN</name>
<dbReference type="InterPro" id="IPR040523">
    <property type="entry name" value="AsnC_trans_reg2"/>
</dbReference>
<proteinExistence type="inferred from homology"/>
<sequence length="323" mass="36686">MDTKTVDLLMEVQYNFPLVERPFLAVAERIGASEEWVINRLREAVVEGVLKRIGAILNYRSRGLTAALVGMAVPEEKIEEVAAEVNKDPYVSHNFQRDYKPYNLWFVTKAQTKEELEAKVAAVAKKYGLDYVILYSLRSYKVDVRFDLRKGISWTKGYVMPENPPSVSEAGVPMAFFGKIKSLPLTPEPFKEAAQILGVSVPEALQKIRQLIELGILRDLHATLDGEKAGFRENAMVVMRDVKCEEIAVLPISTHVVLRNTVPGKWEYPCYFMVHGVSRQVIEDYVGEALRKLGVREYKLLYSVRDFLGGREMARRVEKVAED</sequence>
<keyword evidence="1" id="KW-0456">Lyase</keyword>
<feature type="domain" description="Siroheme decarboxylase NirL-like HTH" evidence="7">
    <location>
        <begin position="181"/>
        <end position="218"/>
    </location>
</feature>
<evidence type="ECO:0000256" key="1">
    <source>
        <dbReference type="ARBA" id="ARBA00023239"/>
    </source>
</evidence>
<dbReference type="EMBL" id="NMUF01000005">
    <property type="protein sequence ID" value="RFA99529.1"/>
    <property type="molecule type" value="Genomic_DNA"/>
</dbReference>
<dbReference type="AlphaFoldDB" id="A0A371R2H1"/>
<dbReference type="Proteomes" id="UP000257123">
    <property type="component" value="Unassembled WGS sequence"/>
</dbReference>
<evidence type="ECO:0000256" key="3">
    <source>
        <dbReference type="ARBA" id="ARBA00023457"/>
    </source>
</evidence>
<accession>A0A371R2H1</accession>
<dbReference type="GO" id="GO:0016829">
    <property type="term" value="F:lyase activity"/>
    <property type="evidence" value="ECO:0007669"/>
    <property type="project" value="UniProtKB-KW"/>
</dbReference>
<evidence type="ECO:0000259" key="6">
    <source>
        <dbReference type="Pfam" id="PF17805"/>
    </source>
</evidence>
<dbReference type="RefSeq" id="WP_014348087.1">
    <property type="nucleotide sequence ID" value="NZ_NMUE01000004.1"/>
</dbReference>
<evidence type="ECO:0000256" key="5">
    <source>
        <dbReference type="ARBA" id="ARBA00048470"/>
    </source>
</evidence>